<evidence type="ECO:0000259" key="3">
    <source>
        <dbReference type="Pfam" id="PF01709"/>
    </source>
</evidence>
<dbReference type="VEuPathDB" id="FungiDB:YALI1_E19371g"/>
<dbReference type="Gene3D" id="1.10.10.200">
    <property type="match status" value="1"/>
</dbReference>
<dbReference type="OrthoDB" id="2017544at2759"/>
<dbReference type="InterPro" id="IPR049083">
    <property type="entry name" value="TACO1_YebC_N"/>
</dbReference>
<dbReference type="InterPro" id="IPR029072">
    <property type="entry name" value="YebC-like"/>
</dbReference>
<evidence type="ECO:0000256" key="2">
    <source>
        <dbReference type="ARBA" id="ARBA00008724"/>
    </source>
</evidence>
<dbReference type="AlphaFoldDB" id="A0A1H6PYI2"/>
<dbReference type="KEGG" id="yli:2911581"/>
<feature type="domain" description="TACO1/YebC-like N-terminal" evidence="4">
    <location>
        <begin position="25"/>
        <end position="95"/>
    </location>
</feature>
<evidence type="ECO:0000313" key="5">
    <source>
        <dbReference type="EMBL" id="AOW05486.1"/>
    </source>
</evidence>
<dbReference type="FunFam" id="1.10.10.200:FF:000002">
    <property type="entry name" value="Probable transcriptional regulatory protein CLM62_37755"/>
    <property type="match status" value="1"/>
</dbReference>
<feature type="domain" description="TACO1/YebC-like second and third" evidence="3">
    <location>
        <begin position="104"/>
        <end position="290"/>
    </location>
</feature>
<comment type="subcellular location">
    <subcellularLocation>
        <location evidence="1">Mitochondrion</location>
    </subcellularLocation>
</comment>
<protein>
    <recommendedName>
        <fullName evidence="7">Transcriptional regulatory protein</fullName>
    </recommendedName>
</protein>
<dbReference type="GO" id="GO:0099617">
    <property type="term" value="C:matrix side of mitochondrial inner membrane"/>
    <property type="evidence" value="ECO:0007669"/>
    <property type="project" value="EnsemblFungi"/>
</dbReference>
<evidence type="ECO:0000259" key="4">
    <source>
        <dbReference type="Pfam" id="PF20772"/>
    </source>
</evidence>
<dbReference type="SUPFAM" id="SSF75625">
    <property type="entry name" value="YebC-like"/>
    <property type="match status" value="1"/>
</dbReference>
<dbReference type="Proteomes" id="UP000182444">
    <property type="component" value="Chromosome 1E"/>
</dbReference>
<dbReference type="HAMAP" id="MF_00693">
    <property type="entry name" value="Transcrip_reg_TACO1"/>
    <property type="match status" value="1"/>
</dbReference>
<reference evidence="5 6" key="1">
    <citation type="journal article" date="2016" name="PLoS ONE">
        <title>Sequence Assembly of Yarrowia lipolytica Strain W29/CLIB89 Shows Transposable Element Diversity.</title>
        <authorList>
            <person name="Magnan C."/>
            <person name="Yu J."/>
            <person name="Chang I."/>
            <person name="Jahn E."/>
            <person name="Kanomata Y."/>
            <person name="Wu J."/>
            <person name="Zeller M."/>
            <person name="Oakes M."/>
            <person name="Baldi P."/>
            <person name="Sandmeyer S."/>
        </authorList>
    </citation>
    <scope>NUCLEOTIDE SEQUENCE [LARGE SCALE GENOMIC DNA]</scope>
    <source>
        <strain evidence="6">CLIB89(W29)</strain>
    </source>
</reference>
<organism evidence="5 6">
    <name type="scientific">Yarrowia lipolytica</name>
    <name type="common">Candida lipolytica</name>
    <dbReference type="NCBI Taxonomy" id="4952"/>
    <lineage>
        <taxon>Eukaryota</taxon>
        <taxon>Fungi</taxon>
        <taxon>Dikarya</taxon>
        <taxon>Ascomycota</taxon>
        <taxon>Saccharomycotina</taxon>
        <taxon>Dipodascomycetes</taxon>
        <taxon>Dipodascales</taxon>
        <taxon>Dipodascales incertae sedis</taxon>
        <taxon>Yarrowia</taxon>
    </lineage>
</organism>
<dbReference type="InterPro" id="IPR002876">
    <property type="entry name" value="Transcrip_reg_TACO1-like"/>
</dbReference>
<proteinExistence type="inferred from homology"/>
<evidence type="ECO:0000256" key="1">
    <source>
        <dbReference type="ARBA" id="ARBA00004173"/>
    </source>
</evidence>
<dbReference type="RefSeq" id="XP_504011.1">
    <property type="nucleotide sequence ID" value="XM_504011.3"/>
</dbReference>
<comment type="similarity">
    <text evidence="2">Belongs to the TACO1 family.</text>
</comment>
<dbReference type="EMBL" id="CP017557">
    <property type="protein sequence ID" value="AOW05486.1"/>
    <property type="molecule type" value="Genomic_DNA"/>
</dbReference>
<dbReference type="GO" id="GO:0032543">
    <property type="term" value="P:mitochondrial translation"/>
    <property type="evidence" value="ECO:0007669"/>
    <property type="project" value="EnsemblFungi"/>
</dbReference>
<name>A0A1H6PYI2_YARLL</name>
<dbReference type="Gene3D" id="3.30.70.980">
    <property type="match status" value="2"/>
</dbReference>
<evidence type="ECO:0000313" key="6">
    <source>
        <dbReference type="Proteomes" id="UP000182444"/>
    </source>
</evidence>
<evidence type="ECO:0008006" key="7">
    <source>
        <dbReference type="Google" id="ProtNLM"/>
    </source>
</evidence>
<dbReference type="OMA" id="NFDIPDE"/>
<dbReference type="PANTHER" id="PTHR12532">
    <property type="entry name" value="TRANSLATIONAL ACTIVATOR OF CYTOCHROME C OXIDASE 1"/>
    <property type="match status" value="1"/>
</dbReference>
<dbReference type="eggNOG" id="KOG2972">
    <property type="taxonomic scope" value="Eukaryota"/>
</dbReference>
<dbReference type="Pfam" id="PF20772">
    <property type="entry name" value="TACO1_YebC_N"/>
    <property type="match status" value="1"/>
</dbReference>
<gene>
    <name evidence="5" type="ORF">YALI1_E19371g</name>
</gene>
<dbReference type="InterPro" id="IPR026564">
    <property type="entry name" value="Transcrip_reg_TACO1-like_dom3"/>
</dbReference>
<dbReference type="PANTHER" id="PTHR12532:SF0">
    <property type="entry name" value="TRANSLATIONAL ACTIVATOR OF CYTOCHROME C OXIDASE 1"/>
    <property type="match status" value="1"/>
</dbReference>
<dbReference type="GeneID" id="2911581"/>
<dbReference type="Pfam" id="PF01709">
    <property type="entry name" value="Transcrip_reg"/>
    <property type="match status" value="1"/>
</dbReference>
<dbReference type="InterPro" id="IPR017856">
    <property type="entry name" value="Integrase-like_N"/>
</dbReference>
<sequence length="291" mass="31592">MSLLRLQSVSARAFSTSAQCLKGHSKWQNIRHTKAKQDAIKGNLATKFGNQIATAAKMGGADPAGNIRLATIIDAAKSYNVPKKTIDAAIRRGAGLDAKDKQIEQVFYEGIGPSGVSLIIECLTSNRNGLLASLNTPFNRAAGKNSGIAFPSTVQFLFTRKGCITIEKEQKSMVAPDPANPMKKIEQVTVLDFDHVMDQAIEWGAEDVEEDVDQDGKVVSYTLYTDVQDTGAVAKLVQESGIAVADFSISYIPNEDTMVDIEDEHKAGVFQAFIDSLEEIDDVTEIYTNAR</sequence>
<dbReference type="VEuPathDB" id="FungiDB:YALI0_E16214g"/>
<dbReference type="InterPro" id="IPR048300">
    <property type="entry name" value="TACO1_YebC-like_2nd/3rd_dom"/>
</dbReference>
<accession>A0A1H6PYI2</accession>